<dbReference type="Proteomes" id="UP000001555">
    <property type="component" value="Unassembled WGS sequence"/>
</dbReference>
<protein>
    <recommendedName>
        <fullName evidence="8">DDE Tnp4 domain-containing protein</fullName>
    </recommendedName>
</protein>
<dbReference type="VEuPathDB" id="VectorBase:ISCI013833"/>
<evidence type="ECO:0000313" key="6">
    <source>
        <dbReference type="EnsemblMetazoa" id="ISCW024353-PA"/>
    </source>
</evidence>
<dbReference type="EMBL" id="DS748760">
    <property type="protein sequence ID" value="EEC07875.1"/>
    <property type="molecule type" value="Genomic_DNA"/>
</dbReference>
<evidence type="ECO:0000256" key="1">
    <source>
        <dbReference type="ARBA" id="ARBA00001968"/>
    </source>
</evidence>
<dbReference type="Pfam" id="PF13359">
    <property type="entry name" value="DDE_Tnp_4"/>
    <property type="match status" value="1"/>
</dbReference>
<dbReference type="InterPro" id="IPR027806">
    <property type="entry name" value="HARBI1_dom"/>
</dbReference>
<keyword evidence="7" id="KW-1185">Reference proteome</keyword>
<evidence type="ECO:0000256" key="2">
    <source>
        <dbReference type="ARBA" id="ARBA00022723"/>
    </source>
</evidence>
<feature type="domain" description="Transposase Helix-turn-helix" evidence="4">
    <location>
        <begin position="1"/>
        <end position="47"/>
    </location>
</feature>
<dbReference type="VEuPathDB" id="VectorBase:ISCW024353"/>
<dbReference type="PANTHER" id="PTHR23080:SF138">
    <property type="entry name" value="PROTEIN ALP1-LIKE"/>
    <property type="match status" value="1"/>
</dbReference>
<accession>B7PMQ3</accession>
<dbReference type="Pfam" id="PF13613">
    <property type="entry name" value="HTH_Tnp_4"/>
    <property type="match status" value="1"/>
</dbReference>
<organism>
    <name type="scientific">Ixodes scapularis</name>
    <name type="common">Black-legged tick</name>
    <name type="synonym">Deer tick</name>
    <dbReference type="NCBI Taxonomy" id="6945"/>
    <lineage>
        <taxon>Eukaryota</taxon>
        <taxon>Metazoa</taxon>
        <taxon>Ecdysozoa</taxon>
        <taxon>Arthropoda</taxon>
        <taxon>Chelicerata</taxon>
        <taxon>Arachnida</taxon>
        <taxon>Acari</taxon>
        <taxon>Parasitiformes</taxon>
        <taxon>Ixodida</taxon>
        <taxon>Ixodoidea</taxon>
        <taxon>Ixodidae</taxon>
        <taxon>Ixodinae</taxon>
        <taxon>Ixodes</taxon>
    </lineage>
</organism>
<dbReference type="OrthoDB" id="10009406at2759"/>
<dbReference type="EMBL" id="ABJB010300397">
    <property type="status" value="NOT_ANNOTATED_CDS"/>
    <property type="molecule type" value="Genomic_DNA"/>
</dbReference>
<dbReference type="InParanoid" id="B7PMQ3"/>
<evidence type="ECO:0000259" key="3">
    <source>
        <dbReference type="Pfam" id="PF13359"/>
    </source>
</evidence>
<sequence>KLDVHNQVLLTLMRLRLELLVVNLAFRFEISVSLTSKVFHFWIEVLAGFSRDYLVMWLPQETILATRPAVFTDFPNTTCIADCFEVFVDRAQNMLKRGCSFSPYKSHNTAKVLHVIAPNGFIMFISKAYGGRASDKFITLDSGLLKYLLPGDEVLADKGFTIADILPYGVKLSLPSFRRKKQQLSEAEVVFSRRLSKVRIHVERSICRMKCFRFLKYIPSPVFAKVNCVDNILVVIAGLCNLQPSLIKEGEQS</sequence>
<dbReference type="PANTHER" id="PTHR23080">
    <property type="entry name" value="THAP DOMAIN PROTEIN"/>
    <property type="match status" value="1"/>
</dbReference>
<evidence type="ECO:0008006" key="8">
    <source>
        <dbReference type="Google" id="ProtNLM"/>
    </source>
</evidence>
<reference evidence="6" key="2">
    <citation type="submission" date="2020-05" db="UniProtKB">
        <authorList>
            <consortium name="EnsemblMetazoa"/>
        </authorList>
    </citation>
    <scope>IDENTIFICATION</scope>
    <source>
        <strain evidence="6">wikel</strain>
    </source>
</reference>
<feature type="domain" description="DDE Tnp4" evidence="3">
    <location>
        <begin position="82"/>
        <end position="241"/>
    </location>
</feature>
<feature type="non-terminal residue" evidence="5">
    <location>
        <position position="1"/>
    </location>
</feature>
<name>B7PMQ3_IXOSC</name>
<evidence type="ECO:0000259" key="4">
    <source>
        <dbReference type="Pfam" id="PF13613"/>
    </source>
</evidence>
<proteinExistence type="predicted"/>
<keyword evidence="2" id="KW-0479">Metal-binding</keyword>
<dbReference type="VEuPathDB" id="VectorBase:ISCP_009971"/>
<dbReference type="PaxDb" id="6945-B7PMQ3"/>
<evidence type="ECO:0000313" key="5">
    <source>
        <dbReference type="EMBL" id="EEC07875.1"/>
    </source>
</evidence>
<dbReference type="AlphaFoldDB" id="B7PMQ3"/>
<dbReference type="InterPro" id="IPR027805">
    <property type="entry name" value="Transposase_HTH_dom"/>
</dbReference>
<reference evidence="5 7" key="1">
    <citation type="submission" date="2008-03" db="EMBL/GenBank/DDBJ databases">
        <title>Annotation of Ixodes scapularis.</title>
        <authorList>
            <consortium name="Ixodes scapularis Genome Project Consortium"/>
            <person name="Caler E."/>
            <person name="Hannick L.I."/>
            <person name="Bidwell S."/>
            <person name="Joardar V."/>
            <person name="Thiagarajan M."/>
            <person name="Amedeo P."/>
            <person name="Galinsky K.J."/>
            <person name="Schobel S."/>
            <person name="Inman J."/>
            <person name="Hostetler J."/>
            <person name="Miller J."/>
            <person name="Hammond M."/>
            <person name="Megy K."/>
            <person name="Lawson D."/>
            <person name="Kodira C."/>
            <person name="Sutton G."/>
            <person name="Meyer J."/>
            <person name="Hill C.A."/>
            <person name="Birren B."/>
            <person name="Nene V."/>
            <person name="Collins F."/>
            <person name="Alarcon-Chaidez F."/>
            <person name="Wikel S."/>
            <person name="Strausberg R."/>
        </authorList>
    </citation>
    <scope>NUCLEOTIDE SEQUENCE [LARGE SCALE GENOMIC DNA]</scope>
    <source>
        <strain evidence="7">Wikel</strain>
        <strain evidence="5">Wikel colony</strain>
    </source>
</reference>
<dbReference type="EnsemblMetazoa" id="ISCW024353-RA">
    <property type="protein sequence ID" value="ISCW024353-PA"/>
    <property type="gene ID" value="ISCW024353"/>
</dbReference>
<gene>
    <name evidence="5" type="ORF">IscW_ISCW024353</name>
</gene>
<evidence type="ECO:0000313" key="7">
    <source>
        <dbReference type="Proteomes" id="UP000001555"/>
    </source>
</evidence>
<dbReference type="HOGENOM" id="CLU_025643_2_0_1"/>
<dbReference type="GO" id="GO:0046872">
    <property type="term" value="F:metal ion binding"/>
    <property type="evidence" value="ECO:0007669"/>
    <property type="project" value="UniProtKB-KW"/>
</dbReference>
<comment type="cofactor">
    <cofactor evidence="1">
        <name>a divalent metal cation</name>
        <dbReference type="ChEBI" id="CHEBI:60240"/>
    </cofactor>
</comment>